<dbReference type="EMBL" id="WBJX01000007">
    <property type="protein sequence ID" value="KAB1636164.1"/>
    <property type="molecule type" value="Genomic_DNA"/>
</dbReference>
<feature type="transmembrane region" description="Helical" evidence="6">
    <location>
        <begin position="181"/>
        <end position="200"/>
    </location>
</feature>
<dbReference type="InterPro" id="IPR052983">
    <property type="entry name" value="MFS_Riboflavin_Transporter"/>
</dbReference>
<keyword evidence="2" id="KW-0813">Transport</keyword>
<dbReference type="Pfam" id="PF07690">
    <property type="entry name" value="MFS_1"/>
    <property type="match status" value="1"/>
</dbReference>
<dbReference type="OrthoDB" id="7200137at2"/>
<feature type="transmembrane region" description="Helical" evidence="6">
    <location>
        <begin position="230"/>
        <end position="253"/>
    </location>
</feature>
<dbReference type="SUPFAM" id="SSF103473">
    <property type="entry name" value="MFS general substrate transporter"/>
    <property type="match status" value="1"/>
</dbReference>
<feature type="transmembrane region" description="Helical" evidence="6">
    <location>
        <begin position="24"/>
        <end position="43"/>
    </location>
</feature>
<reference evidence="8 9" key="1">
    <citation type="submission" date="2019-09" db="EMBL/GenBank/DDBJ databases">
        <title>Phylogeny of genus Pseudoclavibacter and closely related genus.</title>
        <authorList>
            <person name="Li Y."/>
        </authorList>
    </citation>
    <scope>NUCLEOTIDE SEQUENCE [LARGE SCALE GENOMIC DNA]</scope>
    <source>
        <strain evidence="8 9">THG-MD12</strain>
    </source>
</reference>
<feature type="transmembrane region" description="Helical" evidence="6">
    <location>
        <begin position="55"/>
        <end position="78"/>
    </location>
</feature>
<dbReference type="PANTHER" id="PTHR43385">
    <property type="entry name" value="RIBOFLAVIN TRANSPORTER RIBJ"/>
    <property type="match status" value="1"/>
</dbReference>
<evidence type="ECO:0000256" key="4">
    <source>
        <dbReference type="ARBA" id="ARBA00022989"/>
    </source>
</evidence>
<keyword evidence="5 6" id="KW-0472">Membrane</keyword>
<keyword evidence="4 6" id="KW-1133">Transmembrane helix</keyword>
<dbReference type="InterPro" id="IPR011701">
    <property type="entry name" value="MFS"/>
</dbReference>
<dbReference type="GO" id="GO:0022857">
    <property type="term" value="F:transmembrane transporter activity"/>
    <property type="evidence" value="ECO:0007669"/>
    <property type="project" value="InterPro"/>
</dbReference>
<dbReference type="Gene3D" id="1.20.1250.20">
    <property type="entry name" value="MFS general substrate transporter like domains"/>
    <property type="match status" value="1"/>
</dbReference>
<keyword evidence="9" id="KW-1185">Reference proteome</keyword>
<dbReference type="InterPro" id="IPR020846">
    <property type="entry name" value="MFS_dom"/>
</dbReference>
<organism evidence="8 9">
    <name type="scientific">Pseudoclavibacter terrae</name>
    <dbReference type="NCBI Taxonomy" id="1530195"/>
    <lineage>
        <taxon>Bacteria</taxon>
        <taxon>Bacillati</taxon>
        <taxon>Actinomycetota</taxon>
        <taxon>Actinomycetes</taxon>
        <taxon>Micrococcales</taxon>
        <taxon>Microbacteriaceae</taxon>
        <taxon>Pseudoclavibacter</taxon>
    </lineage>
</organism>
<comment type="subcellular location">
    <subcellularLocation>
        <location evidence="1">Cell membrane</location>
        <topology evidence="1">Multi-pass membrane protein</topology>
    </subcellularLocation>
</comment>
<protein>
    <submittedName>
        <fullName evidence="8">MFS transporter</fullName>
    </submittedName>
</protein>
<feature type="transmembrane region" description="Helical" evidence="6">
    <location>
        <begin position="351"/>
        <end position="374"/>
    </location>
</feature>
<dbReference type="RefSeq" id="WP_151424873.1">
    <property type="nucleotide sequence ID" value="NZ_WBJX01000007.1"/>
</dbReference>
<evidence type="ECO:0000256" key="3">
    <source>
        <dbReference type="ARBA" id="ARBA00022692"/>
    </source>
</evidence>
<feature type="transmembrane region" description="Helical" evidence="6">
    <location>
        <begin position="150"/>
        <end position="169"/>
    </location>
</feature>
<feature type="domain" description="Major facilitator superfamily (MFS) profile" evidence="7">
    <location>
        <begin position="24"/>
        <end position="406"/>
    </location>
</feature>
<feature type="transmembrane region" description="Helical" evidence="6">
    <location>
        <begin position="315"/>
        <end position="339"/>
    </location>
</feature>
<proteinExistence type="predicted"/>
<sequence>MTASAATHPQPSEVQTTRRRPDPVLVTLCVTQLISWGTLYYTLPAVAAEVVADTGWSLVSVMAAFSAGLLVSAGVGLGSGGLLDRFGGRVVMAWSSALAAAGVLLVATADSFPAFVLAWVVIGVAQAGVLYQAAFTVLGIRYGSSSGRPLLVVTLVAGLASTLYVPAATLLSELIGWRGTYLVLGAFLAAVTIPLHALLLPKRARTSRPEPNNEQEGNPVVVRTGRFMRLCLGVTLLSFSVYAVTLNLIPLLAARGIDARTAAMLLGLVGVGQVGGRILFTALNRIIPLTLRALLVGAVASLALGAFALTSGPFAVLALLALLAGAARGALTLVQATAVVERWGTARLGTLNGVFGAPITASIALAPVAGVALAAAVGSFPLAVALLAGVAGIGALLVIEGPAGPAVQHARGERGSR</sequence>
<keyword evidence="3 6" id="KW-0812">Transmembrane</keyword>
<dbReference type="AlphaFoldDB" id="A0A7J5AXG8"/>
<feature type="transmembrane region" description="Helical" evidence="6">
    <location>
        <begin position="115"/>
        <end position="138"/>
    </location>
</feature>
<dbReference type="GO" id="GO:0005886">
    <property type="term" value="C:plasma membrane"/>
    <property type="evidence" value="ECO:0007669"/>
    <property type="project" value="UniProtKB-SubCell"/>
</dbReference>
<name>A0A7J5AXG8_9MICO</name>
<evidence type="ECO:0000256" key="2">
    <source>
        <dbReference type="ARBA" id="ARBA00022448"/>
    </source>
</evidence>
<dbReference type="PROSITE" id="PS50850">
    <property type="entry name" value="MFS"/>
    <property type="match status" value="1"/>
</dbReference>
<feature type="transmembrane region" description="Helical" evidence="6">
    <location>
        <begin position="289"/>
        <end position="309"/>
    </location>
</feature>
<accession>A0A7J5AXG8</accession>
<evidence type="ECO:0000256" key="1">
    <source>
        <dbReference type="ARBA" id="ARBA00004651"/>
    </source>
</evidence>
<evidence type="ECO:0000313" key="9">
    <source>
        <dbReference type="Proteomes" id="UP000490386"/>
    </source>
</evidence>
<comment type="caution">
    <text evidence="8">The sequence shown here is derived from an EMBL/GenBank/DDBJ whole genome shotgun (WGS) entry which is preliminary data.</text>
</comment>
<dbReference type="Proteomes" id="UP000490386">
    <property type="component" value="Unassembled WGS sequence"/>
</dbReference>
<feature type="transmembrane region" description="Helical" evidence="6">
    <location>
        <begin position="259"/>
        <end position="280"/>
    </location>
</feature>
<evidence type="ECO:0000313" key="8">
    <source>
        <dbReference type="EMBL" id="KAB1636164.1"/>
    </source>
</evidence>
<gene>
    <name evidence="8" type="ORF">F8O03_16680</name>
</gene>
<dbReference type="PANTHER" id="PTHR43385:SF1">
    <property type="entry name" value="RIBOFLAVIN TRANSPORTER RIBJ"/>
    <property type="match status" value="1"/>
</dbReference>
<evidence type="ECO:0000256" key="6">
    <source>
        <dbReference type="SAM" id="Phobius"/>
    </source>
</evidence>
<feature type="transmembrane region" description="Helical" evidence="6">
    <location>
        <begin position="90"/>
        <end position="109"/>
    </location>
</feature>
<feature type="transmembrane region" description="Helical" evidence="6">
    <location>
        <begin position="380"/>
        <end position="399"/>
    </location>
</feature>
<evidence type="ECO:0000256" key="5">
    <source>
        <dbReference type="ARBA" id="ARBA00023136"/>
    </source>
</evidence>
<evidence type="ECO:0000259" key="7">
    <source>
        <dbReference type="PROSITE" id="PS50850"/>
    </source>
</evidence>
<dbReference type="InterPro" id="IPR036259">
    <property type="entry name" value="MFS_trans_sf"/>
</dbReference>